<proteinExistence type="predicted"/>
<feature type="transmembrane region" description="Helical" evidence="1">
    <location>
        <begin position="40"/>
        <end position="63"/>
    </location>
</feature>
<sequence>MKALNLLTLFLVIVGGLNWGLVGAFEFDLVAALFGEGSVLSRVVYCLVGLSALWQIAPFLAAIKTRETRVETGIHSSTRRH</sequence>
<dbReference type="Pfam" id="PF04070">
    <property type="entry name" value="DUF378"/>
    <property type="match status" value="1"/>
</dbReference>
<name>A0A4Y9S154_9CAUL</name>
<dbReference type="AlphaFoldDB" id="A0A4Y9S154"/>
<keyword evidence="1" id="KW-1133">Transmembrane helix</keyword>
<keyword evidence="1" id="KW-0472">Membrane</keyword>
<evidence type="ECO:0000256" key="1">
    <source>
        <dbReference type="SAM" id="Phobius"/>
    </source>
</evidence>
<evidence type="ECO:0000313" key="2">
    <source>
        <dbReference type="EMBL" id="TFW14221.1"/>
    </source>
</evidence>
<dbReference type="EMBL" id="SPVH01000002">
    <property type="protein sequence ID" value="TFW14221.1"/>
    <property type="molecule type" value="Genomic_DNA"/>
</dbReference>
<keyword evidence="1" id="KW-0812">Transmembrane</keyword>
<dbReference type="OrthoDB" id="9812136at2"/>
<dbReference type="PANTHER" id="PTHR37304">
    <property type="entry name" value="MEMBRANE PROTEIN-RELATED"/>
    <property type="match status" value="1"/>
</dbReference>
<dbReference type="PANTHER" id="PTHR37304:SF1">
    <property type="entry name" value="MEMBRANE PROTEIN"/>
    <property type="match status" value="1"/>
</dbReference>
<dbReference type="RefSeq" id="WP_135193609.1">
    <property type="nucleotide sequence ID" value="NZ_SPVH01000002.1"/>
</dbReference>
<organism evidence="2 3">
    <name type="scientific">Brevundimonas intermedia</name>
    <dbReference type="NCBI Taxonomy" id="74315"/>
    <lineage>
        <taxon>Bacteria</taxon>
        <taxon>Pseudomonadati</taxon>
        <taxon>Pseudomonadota</taxon>
        <taxon>Alphaproteobacteria</taxon>
        <taxon>Caulobacterales</taxon>
        <taxon>Caulobacteraceae</taxon>
        <taxon>Brevundimonas</taxon>
    </lineage>
</organism>
<comment type="caution">
    <text evidence="2">The sequence shown here is derived from an EMBL/GenBank/DDBJ whole genome shotgun (WGS) entry which is preliminary data.</text>
</comment>
<accession>A0A4Y9S154</accession>
<dbReference type="InterPro" id="IPR007211">
    <property type="entry name" value="DUF378"/>
</dbReference>
<evidence type="ECO:0000313" key="3">
    <source>
        <dbReference type="Proteomes" id="UP000298216"/>
    </source>
</evidence>
<keyword evidence="3" id="KW-1185">Reference proteome</keyword>
<reference evidence="2 3" key="1">
    <citation type="submission" date="2019-03" db="EMBL/GenBank/DDBJ databases">
        <title>Draft genome of Brevundimonas sp. a heavy metal resistant soil bacteria.</title>
        <authorList>
            <person name="Soto J."/>
        </authorList>
    </citation>
    <scope>NUCLEOTIDE SEQUENCE [LARGE SCALE GENOMIC DNA]</scope>
    <source>
        <strain evidence="2 3">B-10</strain>
    </source>
</reference>
<protein>
    <submittedName>
        <fullName evidence="2">DUF378 domain-containing protein</fullName>
    </submittedName>
</protein>
<gene>
    <name evidence="2" type="ORF">EGY25_03190</name>
</gene>
<dbReference type="Proteomes" id="UP000298216">
    <property type="component" value="Unassembled WGS sequence"/>
</dbReference>